<dbReference type="OrthoDB" id="5590473at2759"/>
<accession>A0A7S9PS14</accession>
<reference evidence="1 2" key="1">
    <citation type="journal article" date="2018" name="PLoS Genet.">
        <title>Repeat elements organise 3D genome structure and mediate transcription in the filamentous fungus Epichloe festucae.</title>
        <authorList>
            <person name="Winter D.J."/>
            <person name="Ganley A.R.D."/>
            <person name="Young C.A."/>
            <person name="Liachko I."/>
            <person name="Schardl C.L."/>
            <person name="Dupont P.Y."/>
            <person name="Berry D."/>
            <person name="Ram A."/>
            <person name="Scott B."/>
            <person name="Cox M.P."/>
        </authorList>
    </citation>
    <scope>NUCLEOTIDE SEQUENCE [LARGE SCALE GENOMIC DNA]</scope>
    <source>
        <strain evidence="1 2">Fl1</strain>
    </source>
</reference>
<organism evidence="1 2">
    <name type="scientific">Epichloe festucae (strain Fl1)</name>
    <dbReference type="NCBI Taxonomy" id="877507"/>
    <lineage>
        <taxon>Eukaryota</taxon>
        <taxon>Fungi</taxon>
        <taxon>Dikarya</taxon>
        <taxon>Ascomycota</taxon>
        <taxon>Pezizomycotina</taxon>
        <taxon>Sordariomycetes</taxon>
        <taxon>Hypocreomycetidae</taxon>
        <taxon>Hypocreales</taxon>
        <taxon>Clavicipitaceae</taxon>
        <taxon>Epichloe</taxon>
    </lineage>
</organism>
<dbReference type="AlphaFoldDB" id="A0A7S9PS14"/>
<sequence>MSWCAFETCESTLPSRRKYPLGKLLTTSLCDTSDYGANRRDFSTDSSAIMKRNECATSSSWPKLGDFRKLYHEEPLRCSSRHGHIEKLAHGANCVCFDRQSKSFKASFSSDVKLGDFRKVRRELRQNYFEPCSDVFPSRSEVPSIPQTQMDNMKLHEEENTRRLNGGYGHIQPTDPILRSYQPTIRLPTPPSNRLVDLVHIPGDAGQEPDVCFRENTFETELDSVDLPRFETPQTMRNTAILSYKLADRGPISPILGTKLSLDQQHESLTLRLVPLRAGDVSIEANNNSIAPNGVHVFLDMSNINISFQHALRQKYSIKEYARFVPLPQLNLQLLTEILVRNRRTITLNAGCSVLPNRQEPRFIQELRNLGYRVDLRERKRINETRAPGGNGGRGDASFSDEMAVLHKVARFMEDLVDETLQTRIAESVMEYFDSPGTLVLATGDAQPARYSDGFFMYAERALRMGWYVEVVSWSMSLSSRWRKSGLTQRWGDRFRLIRLDDFLDELLLL</sequence>
<dbReference type="CDD" id="cd18724">
    <property type="entry name" value="PIN_LabA-like"/>
    <property type="match status" value="1"/>
</dbReference>
<evidence type="ECO:0000313" key="2">
    <source>
        <dbReference type="Proteomes" id="UP000594364"/>
    </source>
</evidence>
<dbReference type="EMBL" id="CP031385">
    <property type="protein sequence ID" value="QPG93886.1"/>
    <property type="molecule type" value="Genomic_DNA"/>
</dbReference>
<proteinExistence type="predicted"/>
<evidence type="ECO:0000313" key="1">
    <source>
        <dbReference type="EMBL" id="QPG93886.1"/>
    </source>
</evidence>
<protein>
    <submittedName>
        <fullName evidence="1">Uncharacterized protein</fullName>
    </submittedName>
</protein>
<dbReference type="Proteomes" id="UP000594364">
    <property type="component" value="Chromosome 1"/>
</dbReference>
<dbReference type="Gene3D" id="3.40.50.1010">
    <property type="entry name" value="5'-nuclease"/>
    <property type="match status" value="1"/>
</dbReference>
<keyword evidence="2" id="KW-1185">Reference proteome</keyword>
<gene>
    <name evidence="1" type="ORF">C2857_003347</name>
</gene>
<name>A0A7S9PS14_EPIFF</name>